<reference evidence="1 2" key="1">
    <citation type="submission" date="2020-08" db="EMBL/GenBank/DDBJ databases">
        <title>Acidobacteriota in marine sediments use diverse sulfur dissimilation pathways.</title>
        <authorList>
            <person name="Wasmund K."/>
        </authorList>
    </citation>
    <scope>NUCLEOTIDE SEQUENCE [LARGE SCALE GENOMIC DNA]</scope>
    <source>
        <strain evidence="1">MAG AM3-A</strain>
    </source>
</reference>
<sequence>MAKKRLTVRLICWKEDRASELAAELAAAGFTVDAGTIDGPALRALGQSPPDAVVIDLGRLPAQGRDVGVMLRTTARSRHTPLVFVDGAEAKVDRTREVLPDASFTSRDEMVASIRQAMAGPPIDPVVPESNFAGYSGTPLPKKLGIKTASTVALVDAPKDFRTILGDLPAGTSIIHAPDSGAEVTLWFLGSLADLHSGIGRMAEIAGDGRLWVCWPKKASGIVTDVTQTEVRSTGLASGLVDFKICAIDATWSGLCFTRRKK</sequence>
<evidence type="ECO:0008006" key="3">
    <source>
        <dbReference type="Google" id="ProtNLM"/>
    </source>
</evidence>
<name>A0A8J6XXM4_9BACT</name>
<protein>
    <recommendedName>
        <fullName evidence="3">DUF3052 family protein</fullName>
    </recommendedName>
</protein>
<proteinExistence type="predicted"/>
<gene>
    <name evidence="1" type="ORF">IFJ97_05850</name>
</gene>
<dbReference type="Proteomes" id="UP000598633">
    <property type="component" value="Unassembled WGS sequence"/>
</dbReference>
<organism evidence="1 2">
    <name type="scientific">Candidatus Sulfomarinibacter kjeldsenii</name>
    <dbReference type="NCBI Taxonomy" id="2885994"/>
    <lineage>
        <taxon>Bacteria</taxon>
        <taxon>Pseudomonadati</taxon>
        <taxon>Acidobacteriota</taxon>
        <taxon>Thermoanaerobaculia</taxon>
        <taxon>Thermoanaerobaculales</taxon>
        <taxon>Candidatus Sulfomarinibacteraceae</taxon>
        <taxon>Candidatus Sulfomarinibacter</taxon>
    </lineage>
</organism>
<comment type="caution">
    <text evidence="1">The sequence shown here is derived from an EMBL/GenBank/DDBJ whole genome shotgun (WGS) entry which is preliminary data.</text>
</comment>
<dbReference type="EMBL" id="JACXWA010000098">
    <property type="protein sequence ID" value="MBD3870867.1"/>
    <property type="molecule type" value="Genomic_DNA"/>
</dbReference>
<dbReference type="AlphaFoldDB" id="A0A8J6XXM4"/>
<evidence type="ECO:0000313" key="1">
    <source>
        <dbReference type="EMBL" id="MBD3870867.1"/>
    </source>
</evidence>
<evidence type="ECO:0000313" key="2">
    <source>
        <dbReference type="Proteomes" id="UP000598633"/>
    </source>
</evidence>
<accession>A0A8J6XXM4</accession>